<dbReference type="EMBL" id="FNAV01000008">
    <property type="protein sequence ID" value="SDE83448.1"/>
    <property type="molecule type" value="Genomic_DNA"/>
</dbReference>
<evidence type="ECO:0000313" key="5">
    <source>
        <dbReference type="Proteomes" id="UP000198994"/>
    </source>
</evidence>
<organism evidence="4 5">
    <name type="scientific">Salipiger thiooxidans</name>
    <dbReference type="NCBI Taxonomy" id="282683"/>
    <lineage>
        <taxon>Bacteria</taxon>
        <taxon>Pseudomonadati</taxon>
        <taxon>Pseudomonadota</taxon>
        <taxon>Alphaproteobacteria</taxon>
        <taxon>Rhodobacterales</taxon>
        <taxon>Roseobacteraceae</taxon>
        <taxon>Salipiger</taxon>
    </lineage>
</organism>
<dbReference type="Proteomes" id="UP000198994">
    <property type="component" value="Unassembled WGS sequence"/>
</dbReference>
<evidence type="ECO:0000256" key="1">
    <source>
        <dbReference type="ARBA" id="ARBA00023125"/>
    </source>
</evidence>
<protein>
    <submittedName>
        <fullName evidence="4">Transcriptional regulator, TetR family</fullName>
    </submittedName>
</protein>
<evidence type="ECO:0000256" key="2">
    <source>
        <dbReference type="PROSITE-ProRule" id="PRU00335"/>
    </source>
</evidence>
<dbReference type="GO" id="GO:0003677">
    <property type="term" value="F:DNA binding"/>
    <property type="evidence" value="ECO:0007669"/>
    <property type="project" value="UniProtKB-UniRule"/>
</dbReference>
<name>A0A1G7G5Q7_9RHOB</name>
<evidence type="ECO:0000313" key="4">
    <source>
        <dbReference type="EMBL" id="SDE83448.1"/>
    </source>
</evidence>
<accession>A0A1G7G5Q7</accession>
<feature type="DNA-binding region" description="H-T-H motif" evidence="2">
    <location>
        <begin position="35"/>
        <end position="54"/>
    </location>
</feature>
<reference evidence="5" key="1">
    <citation type="submission" date="2016-10" db="EMBL/GenBank/DDBJ databases">
        <authorList>
            <person name="Varghese N."/>
            <person name="Submissions S."/>
        </authorList>
    </citation>
    <scope>NUCLEOTIDE SEQUENCE [LARGE SCALE GENOMIC DNA]</scope>
    <source>
        <strain evidence="5">DSM 10146</strain>
    </source>
</reference>
<keyword evidence="5" id="KW-1185">Reference proteome</keyword>
<dbReference type="InterPro" id="IPR001647">
    <property type="entry name" value="HTH_TetR"/>
</dbReference>
<dbReference type="SUPFAM" id="SSF46689">
    <property type="entry name" value="Homeodomain-like"/>
    <property type="match status" value="1"/>
</dbReference>
<keyword evidence="1 2" id="KW-0238">DNA-binding</keyword>
<feature type="domain" description="HTH tetR-type" evidence="3">
    <location>
        <begin position="12"/>
        <end position="72"/>
    </location>
</feature>
<sequence>MTETDLPDRGWRGSPDVWLDAAYEALVSGGVDAVKIMPLAQALRLSRTSFYWFFKDRKALLSGLLDRWEASTTRPLVAATRDYAATETEAMLNVISVFLSDRLFDTGLELAVRAWAQQDDAVLARLQQADAERLDALRMLLASWGHTAEDADVRARTIYLVQVGYISMRVTESLDERFERFPKYVEIYTGKRPPEHEMERFRARIGLPVTRP</sequence>
<dbReference type="OrthoDB" id="3218408at2"/>
<dbReference type="STRING" id="282683.SAMN04488105_108143"/>
<dbReference type="PROSITE" id="PS50977">
    <property type="entry name" value="HTH_TETR_2"/>
    <property type="match status" value="1"/>
</dbReference>
<dbReference type="RefSeq" id="WP_089960010.1">
    <property type="nucleotide sequence ID" value="NZ_FNAV01000008.1"/>
</dbReference>
<gene>
    <name evidence="4" type="ORF">SAMN04488105_108143</name>
</gene>
<proteinExistence type="predicted"/>
<dbReference type="AlphaFoldDB" id="A0A1G7G5Q7"/>
<evidence type="ECO:0000259" key="3">
    <source>
        <dbReference type="PROSITE" id="PS50977"/>
    </source>
</evidence>
<dbReference type="Gene3D" id="1.10.357.10">
    <property type="entry name" value="Tetracycline Repressor, domain 2"/>
    <property type="match status" value="1"/>
</dbReference>
<dbReference type="InterPro" id="IPR009057">
    <property type="entry name" value="Homeodomain-like_sf"/>
</dbReference>
<dbReference type="Pfam" id="PF00440">
    <property type="entry name" value="TetR_N"/>
    <property type="match status" value="1"/>
</dbReference>